<dbReference type="EMBL" id="PSQE01000008">
    <property type="protein sequence ID" value="RHN40960.1"/>
    <property type="molecule type" value="Genomic_DNA"/>
</dbReference>
<dbReference type="Pfam" id="PF16209">
    <property type="entry name" value="PhoLip_ATPase_N"/>
    <property type="match status" value="1"/>
</dbReference>
<feature type="transmembrane region" description="Helical" evidence="1">
    <location>
        <begin position="20"/>
        <end position="51"/>
    </location>
</feature>
<keyword evidence="1" id="KW-0472">Membrane</keyword>
<evidence type="ECO:0000313" key="3">
    <source>
        <dbReference type="EMBL" id="RHN40960.1"/>
    </source>
</evidence>
<dbReference type="AlphaFoldDB" id="A0A396GIY2"/>
<dbReference type="Gramene" id="rna47211">
    <property type="protein sequence ID" value="RHN40960.1"/>
    <property type="gene ID" value="gene47211"/>
</dbReference>
<proteinExistence type="predicted"/>
<dbReference type="GO" id="GO:0016787">
    <property type="term" value="F:hydrolase activity"/>
    <property type="evidence" value="ECO:0007669"/>
    <property type="project" value="UniProtKB-KW"/>
</dbReference>
<name>A0A396GIY2_MEDTR</name>
<keyword evidence="3" id="KW-0378">Hydrolase</keyword>
<gene>
    <name evidence="3" type="ORF">MtrunA17_Chr8g0360751</name>
</gene>
<organism evidence="3">
    <name type="scientific">Medicago truncatula</name>
    <name type="common">Barrel medic</name>
    <name type="synonym">Medicago tribuloides</name>
    <dbReference type="NCBI Taxonomy" id="3880"/>
    <lineage>
        <taxon>Eukaryota</taxon>
        <taxon>Viridiplantae</taxon>
        <taxon>Streptophyta</taxon>
        <taxon>Embryophyta</taxon>
        <taxon>Tracheophyta</taxon>
        <taxon>Spermatophyta</taxon>
        <taxon>Magnoliopsida</taxon>
        <taxon>eudicotyledons</taxon>
        <taxon>Gunneridae</taxon>
        <taxon>Pentapetalae</taxon>
        <taxon>rosids</taxon>
        <taxon>fabids</taxon>
        <taxon>Fabales</taxon>
        <taxon>Fabaceae</taxon>
        <taxon>Papilionoideae</taxon>
        <taxon>50 kb inversion clade</taxon>
        <taxon>NPAAA clade</taxon>
        <taxon>Hologalegina</taxon>
        <taxon>IRL clade</taxon>
        <taxon>Trifolieae</taxon>
        <taxon>Medicago</taxon>
    </lineage>
</organism>
<keyword evidence="1" id="KW-0812">Transmembrane</keyword>
<dbReference type="InterPro" id="IPR032631">
    <property type="entry name" value="P-type_ATPase_N"/>
</dbReference>
<accession>A0A396GIY2</accession>
<dbReference type="EC" id="3.6.3.1" evidence="3"/>
<comment type="caution">
    <text evidence="3">The sequence shown here is derived from an EMBL/GenBank/DDBJ whole genome shotgun (WGS) entry which is preliminary data.</text>
</comment>
<feature type="domain" description="P-type ATPase N-terminal" evidence="2">
    <location>
        <begin position="3"/>
        <end position="30"/>
    </location>
</feature>
<keyword evidence="1" id="KW-1133">Transmembrane helix</keyword>
<protein>
    <submittedName>
        <fullName evidence="3">Putative phospholipid-translocating ATPase</fullName>
        <ecNumber evidence="3">3.6.3.1</ecNumber>
    </submittedName>
</protein>
<reference evidence="3" key="1">
    <citation type="journal article" date="2018" name="Nat. Plants">
        <title>Whole-genome landscape of Medicago truncatula symbiotic genes.</title>
        <authorList>
            <person name="Pecrix Y."/>
            <person name="Gamas P."/>
            <person name="Carrere S."/>
        </authorList>
    </citation>
    <scope>NUCLEOTIDE SEQUENCE</scope>
    <source>
        <tissue evidence="3">Leaves</tissue>
    </source>
</reference>
<evidence type="ECO:0000259" key="2">
    <source>
        <dbReference type="Pfam" id="PF16209"/>
    </source>
</evidence>
<evidence type="ECO:0000256" key="1">
    <source>
        <dbReference type="SAM" id="Phobius"/>
    </source>
</evidence>
<dbReference type="Proteomes" id="UP000265566">
    <property type="component" value="Chromosome 8"/>
</dbReference>
<dbReference type="SMR" id="A0A396GIY2"/>
<sequence length="78" mass="9350">MLFLFHPKSLFEKFRRVSNFYFLVCAVFDFLFCCSLLLLLAPLLVMAATMANEFIDDFRRKLKYRVLFSVMQMQIDHV</sequence>